<dbReference type="AlphaFoldDB" id="A0A286U620"/>
<evidence type="ECO:0000313" key="3">
    <source>
        <dbReference type="EMBL" id="PAV15028.1"/>
    </source>
</evidence>
<dbReference type="OrthoDB" id="3364132at2759"/>
<dbReference type="PANTHER" id="PTHR36223:SF1">
    <property type="entry name" value="TRANSCRIPTION ELONGATION FACTOR EAF N-TERMINAL DOMAIN-CONTAINING PROTEIN"/>
    <property type="match status" value="1"/>
</dbReference>
<dbReference type="InParanoid" id="A0A286U620"/>
<organism evidence="3 4">
    <name type="scientific">Pyrrhoderma noxium</name>
    <dbReference type="NCBI Taxonomy" id="2282107"/>
    <lineage>
        <taxon>Eukaryota</taxon>
        <taxon>Fungi</taxon>
        <taxon>Dikarya</taxon>
        <taxon>Basidiomycota</taxon>
        <taxon>Agaricomycotina</taxon>
        <taxon>Agaricomycetes</taxon>
        <taxon>Hymenochaetales</taxon>
        <taxon>Hymenochaetaceae</taxon>
        <taxon>Pyrrhoderma</taxon>
    </lineage>
</organism>
<dbReference type="Proteomes" id="UP000217199">
    <property type="component" value="Unassembled WGS sequence"/>
</dbReference>
<feature type="coiled-coil region" evidence="1">
    <location>
        <begin position="226"/>
        <end position="273"/>
    </location>
</feature>
<dbReference type="STRING" id="2282107.A0A286U620"/>
<dbReference type="InterPro" id="IPR057678">
    <property type="entry name" value="DUF7918"/>
</dbReference>
<reference evidence="3 4" key="1">
    <citation type="journal article" date="2017" name="Mol. Ecol.">
        <title>Comparative and population genomic landscape of Phellinus noxius: A hypervariable fungus causing root rot in trees.</title>
        <authorList>
            <person name="Chung C.L."/>
            <person name="Lee T.J."/>
            <person name="Akiba M."/>
            <person name="Lee H.H."/>
            <person name="Kuo T.H."/>
            <person name="Liu D."/>
            <person name="Ke H.M."/>
            <person name="Yokoi T."/>
            <person name="Roa M.B."/>
            <person name="Lu M.J."/>
            <person name="Chang Y.Y."/>
            <person name="Ann P.J."/>
            <person name="Tsai J.N."/>
            <person name="Chen C.Y."/>
            <person name="Tzean S.S."/>
            <person name="Ota Y."/>
            <person name="Hattori T."/>
            <person name="Sahashi N."/>
            <person name="Liou R.F."/>
            <person name="Kikuchi T."/>
            <person name="Tsai I.J."/>
        </authorList>
    </citation>
    <scope>NUCLEOTIDE SEQUENCE [LARGE SCALE GENOMIC DNA]</scope>
    <source>
        <strain evidence="3 4">FFPRI411160</strain>
    </source>
</reference>
<sequence>MPHFANCTIGIKIDGEVLEEYATQVNDSHVTSWIASESNKEFEIFFHADHYPSSLQLIIYVDGVELVNRGYDHRKMGKEIACYGVSIDASTVKPFVFSDINFSEDEPVYDPDRIGNVGTIKIEVLQVIFTESRDPTYIVPGMSNDPLHKRSKILGARGVWLGEQKRVTTKKMTSTPFDPEHPGPVVTFNYVYRPRSILLTQGIIPTYVPKYVEEQEEEPEPEPLINESREELIRRLREQQEQVARELKELEDIRRLRERQAEIQRELDELVNFGFDNV</sequence>
<evidence type="ECO:0000259" key="2">
    <source>
        <dbReference type="Pfam" id="PF25534"/>
    </source>
</evidence>
<evidence type="ECO:0000256" key="1">
    <source>
        <dbReference type="SAM" id="Coils"/>
    </source>
</evidence>
<name>A0A286U620_9AGAM</name>
<keyword evidence="4" id="KW-1185">Reference proteome</keyword>
<feature type="domain" description="DUF7918" evidence="2">
    <location>
        <begin position="8"/>
        <end position="206"/>
    </location>
</feature>
<gene>
    <name evidence="3" type="ORF">PNOK_0958100</name>
</gene>
<accession>A0A286U620</accession>
<proteinExistence type="predicted"/>
<protein>
    <recommendedName>
        <fullName evidence="2">DUF7918 domain-containing protein</fullName>
    </recommendedName>
</protein>
<dbReference type="Pfam" id="PF25534">
    <property type="entry name" value="DUF7918"/>
    <property type="match status" value="1"/>
</dbReference>
<evidence type="ECO:0000313" key="4">
    <source>
        <dbReference type="Proteomes" id="UP000217199"/>
    </source>
</evidence>
<dbReference type="PANTHER" id="PTHR36223">
    <property type="entry name" value="BETA-LACTAMASE-TYPE TRANSPEPTIDASE FOLD DOMAIN CONTAINING PROTEIN"/>
    <property type="match status" value="1"/>
</dbReference>
<dbReference type="EMBL" id="NBII01000011">
    <property type="protein sequence ID" value="PAV15028.1"/>
    <property type="molecule type" value="Genomic_DNA"/>
</dbReference>
<keyword evidence="1" id="KW-0175">Coiled coil</keyword>
<comment type="caution">
    <text evidence="3">The sequence shown here is derived from an EMBL/GenBank/DDBJ whole genome shotgun (WGS) entry which is preliminary data.</text>
</comment>